<keyword evidence="1" id="KW-0547">Nucleotide-binding</keyword>
<dbReference type="PROSITE" id="PS50975">
    <property type="entry name" value="ATP_GRASP"/>
    <property type="match status" value="1"/>
</dbReference>
<reference evidence="4 5" key="1">
    <citation type="submission" date="2021-08" db="EMBL/GenBank/DDBJ databases">
        <title>Nocardioides bacterium WL0053 sp. nov., isolated from the sediment.</title>
        <authorList>
            <person name="Wang L."/>
            <person name="Zhang D."/>
            <person name="Zhang A."/>
        </authorList>
    </citation>
    <scope>NUCLEOTIDE SEQUENCE [LARGE SCALE GENOMIC DNA]</scope>
    <source>
        <strain evidence="4 5">WL0053</strain>
    </source>
</reference>
<dbReference type="SUPFAM" id="SSF56059">
    <property type="entry name" value="Glutathione synthetase ATP-binding domain-like"/>
    <property type="match status" value="1"/>
</dbReference>
<evidence type="ECO:0000259" key="3">
    <source>
        <dbReference type="PROSITE" id="PS50975"/>
    </source>
</evidence>
<sequence>MTSALQAGRRPGGPVPPGSPVGALVVGGDYQGLGIARSLGRRGVPVVVLDDERSIAGSSRFVRRRVRVPDLRSPDAALAALVDVHQRLGLDGWVLYPTREETVAVIAAHREQLATRFRVPTPATPSVEPAWDKRQTYQLAESLGIPVPRCWFPAGEAELADVDLSTPVVVKPAIKEHFFYATKAKAWRADTSGELLDAYRAAAAITGPDEVIIQELVEGGGDAQLAYCALFKHGRAVADMTVRRRRQHPSDFGRASTFVETIEPNELTDLSGRFLRAIDYYGLVELEYKRDPRDGRYKLLDVNARTWGYHTLGQAAGVDFAHLLYLDQLGLDVPETRARSGVRWVRLVTDVPNAVRDVRAGKVEPRAYLRSLRGIHTEAVFSFRDPLPGLHELALLPYLAVRRGL</sequence>
<accession>A0ABS7RIH5</accession>
<evidence type="ECO:0000313" key="4">
    <source>
        <dbReference type="EMBL" id="MBY9074840.1"/>
    </source>
</evidence>
<dbReference type="Gene3D" id="3.30.470.20">
    <property type="entry name" value="ATP-grasp fold, B domain"/>
    <property type="match status" value="1"/>
</dbReference>
<feature type="region of interest" description="Disordered" evidence="2">
    <location>
        <begin position="1"/>
        <end position="20"/>
    </location>
</feature>
<proteinExistence type="predicted"/>
<organism evidence="4 5">
    <name type="scientific">Nocardioides jiangsuensis</name>
    <dbReference type="NCBI Taxonomy" id="2866161"/>
    <lineage>
        <taxon>Bacteria</taxon>
        <taxon>Bacillati</taxon>
        <taxon>Actinomycetota</taxon>
        <taxon>Actinomycetes</taxon>
        <taxon>Propionibacteriales</taxon>
        <taxon>Nocardioidaceae</taxon>
        <taxon>Nocardioides</taxon>
    </lineage>
</organism>
<dbReference type="InterPro" id="IPR036188">
    <property type="entry name" value="FAD/NAD-bd_sf"/>
</dbReference>
<evidence type="ECO:0000313" key="5">
    <source>
        <dbReference type="Proteomes" id="UP000754710"/>
    </source>
</evidence>
<evidence type="ECO:0000256" key="2">
    <source>
        <dbReference type="SAM" id="MobiDB-lite"/>
    </source>
</evidence>
<gene>
    <name evidence="4" type="ORF">K1X13_08410</name>
</gene>
<name>A0ABS7RIH5_9ACTN</name>
<dbReference type="InterPro" id="IPR011761">
    <property type="entry name" value="ATP-grasp"/>
</dbReference>
<dbReference type="Proteomes" id="UP000754710">
    <property type="component" value="Unassembled WGS sequence"/>
</dbReference>
<comment type="caution">
    <text evidence="4">The sequence shown here is derived from an EMBL/GenBank/DDBJ whole genome shotgun (WGS) entry which is preliminary data.</text>
</comment>
<keyword evidence="1" id="KW-0067">ATP-binding</keyword>
<dbReference type="EMBL" id="JAIEZQ010000001">
    <property type="protein sequence ID" value="MBY9074840.1"/>
    <property type="molecule type" value="Genomic_DNA"/>
</dbReference>
<dbReference type="SUPFAM" id="SSF51905">
    <property type="entry name" value="FAD/NAD(P)-binding domain"/>
    <property type="match status" value="1"/>
</dbReference>
<protein>
    <submittedName>
        <fullName evidence="4">ATP-grasp domain-containing protein</fullName>
    </submittedName>
</protein>
<keyword evidence="5" id="KW-1185">Reference proteome</keyword>
<dbReference type="RefSeq" id="WP_221024471.1">
    <property type="nucleotide sequence ID" value="NZ_JAIEZQ010000001.1"/>
</dbReference>
<feature type="domain" description="ATP-grasp" evidence="3">
    <location>
        <begin position="137"/>
        <end position="329"/>
    </location>
</feature>
<evidence type="ECO:0000256" key="1">
    <source>
        <dbReference type="PROSITE-ProRule" id="PRU00409"/>
    </source>
</evidence>